<dbReference type="GO" id="GO:1990281">
    <property type="term" value="C:efflux pump complex"/>
    <property type="evidence" value="ECO:0007669"/>
    <property type="project" value="TreeGrafter"/>
</dbReference>
<dbReference type="SUPFAM" id="SSF56954">
    <property type="entry name" value="Outer membrane efflux proteins (OEP)"/>
    <property type="match status" value="1"/>
</dbReference>
<evidence type="ECO:0000313" key="10">
    <source>
        <dbReference type="Proteomes" id="UP000192907"/>
    </source>
</evidence>
<evidence type="ECO:0000256" key="3">
    <source>
        <dbReference type="ARBA" id="ARBA00022448"/>
    </source>
</evidence>
<dbReference type="PANTHER" id="PTHR30026:SF20">
    <property type="entry name" value="OUTER MEMBRANE PROTEIN TOLC"/>
    <property type="match status" value="1"/>
</dbReference>
<dbReference type="PANTHER" id="PTHR30026">
    <property type="entry name" value="OUTER MEMBRANE PROTEIN TOLC"/>
    <property type="match status" value="1"/>
</dbReference>
<feature type="coiled-coil region" evidence="8">
    <location>
        <begin position="142"/>
        <end position="207"/>
    </location>
</feature>
<dbReference type="Gene3D" id="1.20.1600.10">
    <property type="entry name" value="Outer membrane efflux proteins (OEP)"/>
    <property type="match status" value="1"/>
</dbReference>
<dbReference type="EMBL" id="FWZT01000006">
    <property type="protein sequence ID" value="SMF16675.1"/>
    <property type="molecule type" value="Genomic_DNA"/>
</dbReference>
<keyword evidence="7" id="KW-0998">Cell outer membrane</keyword>
<dbReference type="InterPro" id="IPR051906">
    <property type="entry name" value="TolC-like"/>
</dbReference>
<accession>A0A1Y6BM43</accession>
<evidence type="ECO:0000256" key="8">
    <source>
        <dbReference type="SAM" id="Coils"/>
    </source>
</evidence>
<keyword evidence="5" id="KW-0812">Transmembrane</keyword>
<dbReference type="GO" id="GO:0015562">
    <property type="term" value="F:efflux transmembrane transporter activity"/>
    <property type="evidence" value="ECO:0007669"/>
    <property type="project" value="InterPro"/>
</dbReference>
<dbReference type="OrthoDB" id="13803at2"/>
<dbReference type="Proteomes" id="UP000192907">
    <property type="component" value="Unassembled WGS sequence"/>
</dbReference>
<evidence type="ECO:0000256" key="2">
    <source>
        <dbReference type="ARBA" id="ARBA00007613"/>
    </source>
</evidence>
<dbReference type="STRING" id="1513793.SAMN06296036_10657"/>
<keyword evidence="3" id="KW-0813">Transport</keyword>
<comment type="similarity">
    <text evidence="2">Belongs to the outer membrane factor (OMF) (TC 1.B.17) family.</text>
</comment>
<evidence type="ECO:0000256" key="5">
    <source>
        <dbReference type="ARBA" id="ARBA00022692"/>
    </source>
</evidence>
<protein>
    <submittedName>
        <fullName evidence="9">Outer membrane protein TolC</fullName>
    </submittedName>
</protein>
<keyword evidence="8" id="KW-0175">Coiled coil</keyword>
<dbReference type="RefSeq" id="WP_132318026.1">
    <property type="nucleotide sequence ID" value="NZ_FWZT01000006.1"/>
</dbReference>
<evidence type="ECO:0000313" key="9">
    <source>
        <dbReference type="EMBL" id="SMF16675.1"/>
    </source>
</evidence>
<name>A0A1Y6BM43_9BACT</name>
<keyword evidence="6" id="KW-0472">Membrane</keyword>
<organism evidence="9 10">
    <name type="scientific">Pseudobacteriovorax antillogorgiicola</name>
    <dbReference type="NCBI Taxonomy" id="1513793"/>
    <lineage>
        <taxon>Bacteria</taxon>
        <taxon>Pseudomonadati</taxon>
        <taxon>Bdellovibrionota</taxon>
        <taxon>Oligoflexia</taxon>
        <taxon>Oligoflexales</taxon>
        <taxon>Pseudobacteriovoracaceae</taxon>
        <taxon>Pseudobacteriovorax</taxon>
    </lineage>
</organism>
<evidence type="ECO:0000256" key="6">
    <source>
        <dbReference type="ARBA" id="ARBA00023136"/>
    </source>
</evidence>
<comment type="subcellular location">
    <subcellularLocation>
        <location evidence="1">Cell outer membrane</location>
    </subcellularLocation>
</comment>
<keyword evidence="10" id="KW-1185">Reference proteome</keyword>
<sequence>MIVSKLQRIYLLFVLFLTLIGPIPAYGLQIEEAYRAALKFRAEILNADLNIRQADLEKSLLRVEYYPQISINSDAGIGGDFDDGEPTDQHRTSIGLTQPLYRGGLLSAGFDLADSVVESAKLQRQLAAIELYQNVAQLFFTVLSFESEVDHLKSQQDALEKRIRVIKTRTEIGRSKATDLIAAQAQLARVQAQLSENQGRLAAAQLQLASLMGQRTRPESLYYRYRAEAIPKAWSKRVMSQPRVAALEKALEEARLEEDVLRSRFWPQVDASLQVSPLKSESSSYNDWDVGISATWLLYDGGVRSAQMASQSIEAQKLQHQLENAKLAVQNEFQELSDQIRAVRIEVKNLKKAVRLAKQNYDLHQKEYDAGLVSILDVLRVFDDYLILQRSLSTRQYSEALLFHQLKAKVGVLP</sequence>
<dbReference type="GO" id="GO:0009279">
    <property type="term" value="C:cell outer membrane"/>
    <property type="evidence" value="ECO:0007669"/>
    <property type="project" value="UniProtKB-SubCell"/>
</dbReference>
<evidence type="ECO:0000256" key="7">
    <source>
        <dbReference type="ARBA" id="ARBA00023237"/>
    </source>
</evidence>
<feature type="coiled-coil region" evidence="8">
    <location>
        <begin position="308"/>
        <end position="367"/>
    </location>
</feature>
<dbReference type="GO" id="GO:0015288">
    <property type="term" value="F:porin activity"/>
    <property type="evidence" value="ECO:0007669"/>
    <property type="project" value="TreeGrafter"/>
</dbReference>
<evidence type="ECO:0000256" key="1">
    <source>
        <dbReference type="ARBA" id="ARBA00004442"/>
    </source>
</evidence>
<dbReference type="InterPro" id="IPR003423">
    <property type="entry name" value="OMP_efflux"/>
</dbReference>
<proteinExistence type="inferred from homology"/>
<gene>
    <name evidence="9" type="ORF">SAMN06296036_10657</name>
</gene>
<reference evidence="10" key="1">
    <citation type="submission" date="2017-04" db="EMBL/GenBank/DDBJ databases">
        <authorList>
            <person name="Varghese N."/>
            <person name="Submissions S."/>
        </authorList>
    </citation>
    <scope>NUCLEOTIDE SEQUENCE [LARGE SCALE GENOMIC DNA]</scope>
    <source>
        <strain evidence="10">RKEM611</strain>
    </source>
</reference>
<dbReference type="AlphaFoldDB" id="A0A1Y6BM43"/>
<keyword evidence="4" id="KW-1134">Transmembrane beta strand</keyword>
<dbReference type="Pfam" id="PF02321">
    <property type="entry name" value="OEP"/>
    <property type="match status" value="2"/>
</dbReference>
<evidence type="ECO:0000256" key="4">
    <source>
        <dbReference type="ARBA" id="ARBA00022452"/>
    </source>
</evidence>